<keyword evidence="1" id="KW-0812">Transmembrane</keyword>
<reference evidence="2" key="1">
    <citation type="submission" date="2020-06" db="EMBL/GenBank/DDBJ databases">
        <authorList>
            <person name="Li T."/>
            <person name="Hu X."/>
            <person name="Zhang T."/>
            <person name="Song X."/>
            <person name="Zhang H."/>
            <person name="Dai N."/>
            <person name="Sheng W."/>
            <person name="Hou X."/>
            <person name="Wei L."/>
        </authorList>
    </citation>
    <scope>NUCLEOTIDE SEQUENCE</scope>
    <source>
        <strain evidence="2">3651</strain>
        <tissue evidence="2">Leaf</tissue>
    </source>
</reference>
<keyword evidence="3" id="KW-1185">Reference proteome</keyword>
<comment type="caution">
    <text evidence="2">The sequence shown here is derived from an EMBL/GenBank/DDBJ whole genome shotgun (WGS) entry which is preliminary data.</text>
</comment>
<dbReference type="EMBL" id="JACGWO010000001">
    <property type="protein sequence ID" value="KAK4439616.1"/>
    <property type="molecule type" value="Genomic_DNA"/>
</dbReference>
<feature type="transmembrane region" description="Helical" evidence="1">
    <location>
        <begin position="123"/>
        <end position="142"/>
    </location>
</feature>
<feature type="transmembrane region" description="Helical" evidence="1">
    <location>
        <begin position="68"/>
        <end position="89"/>
    </location>
</feature>
<dbReference type="PANTHER" id="PTHR45270">
    <property type="entry name" value="OS03G0832900 PROTEIN"/>
    <property type="match status" value="1"/>
</dbReference>
<keyword evidence="1" id="KW-1133">Transmembrane helix</keyword>
<reference evidence="2" key="2">
    <citation type="journal article" date="2024" name="Plant">
        <title>Genomic evolution and insights into agronomic trait innovations of Sesamum species.</title>
        <authorList>
            <person name="Miao H."/>
            <person name="Wang L."/>
            <person name="Qu L."/>
            <person name="Liu H."/>
            <person name="Sun Y."/>
            <person name="Le M."/>
            <person name="Wang Q."/>
            <person name="Wei S."/>
            <person name="Zheng Y."/>
            <person name="Lin W."/>
            <person name="Duan Y."/>
            <person name="Cao H."/>
            <person name="Xiong S."/>
            <person name="Wang X."/>
            <person name="Wei L."/>
            <person name="Li C."/>
            <person name="Ma Q."/>
            <person name="Ju M."/>
            <person name="Zhao R."/>
            <person name="Li G."/>
            <person name="Mu C."/>
            <person name="Tian Q."/>
            <person name="Mei H."/>
            <person name="Zhang T."/>
            <person name="Gao T."/>
            <person name="Zhang H."/>
        </authorList>
    </citation>
    <scope>NUCLEOTIDE SEQUENCE</scope>
    <source>
        <strain evidence="2">3651</strain>
    </source>
</reference>
<dbReference type="Proteomes" id="UP001293254">
    <property type="component" value="Unassembled WGS sequence"/>
</dbReference>
<organism evidence="2 3">
    <name type="scientific">Sesamum alatum</name>
    <dbReference type="NCBI Taxonomy" id="300844"/>
    <lineage>
        <taxon>Eukaryota</taxon>
        <taxon>Viridiplantae</taxon>
        <taxon>Streptophyta</taxon>
        <taxon>Embryophyta</taxon>
        <taxon>Tracheophyta</taxon>
        <taxon>Spermatophyta</taxon>
        <taxon>Magnoliopsida</taxon>
        <taxon>eudicotyledons</taxon>
        <taxon>Gunneridae</taxon>
        <taxon>Pentapetalae</taxon>
        <taxon>asterids</taxon>
        <taxon>lamiids</taxon>
        <taxon>Lamiales</taxon>
        <taxon>Pedaliaceae</taxon>
        <taxon>Sesamum</taxon>
    </lineage>
</organism>
<sequence>MEDIGLFNQGLKWLQSKDCYSVARDCCELFEDKIGIFHGAALAVGLLWVCPNLGSSAVLVFTGKTVLFLVRSFVGLGSAALLVIMWSMLFTPHKLDPYRCSMSSICALASHGSGWVAVQCLGYTPGLFIVGLFAILVLWMYANFWITGTLFIVGGYLFSLNHARLVVLMATLYAMYCVKVRVGWLGVFLAINLAFLSNDVLNYLTNGVDNLSEKHSL</sequence>
<feature type="transmembrane region" description="Helical" evidence="1">
    <location>
        <begin position="40"/>
        <end position="61"/>
    </location>
</feature>
<evidence type="ECO:0000313" key="3">
    <source>
        <dbReference type="Proteomes" id="UP001293254"/>
    </source>
</evidence>
<feature type="transmembrane region" description="Helical" evidence="1">
    <location>
        <begin position="149"/>
        <end position="176"/>
    </location>
</feature>
<dbReference type="PANTHER" id="PTHR45270:SF1">
    <property type="entry name" value="CHAPERONE DNAJ-DOMAIN SUPERFAMILY PROTEIN"/>
    <property type="match status" value="1"/>
</dbReference>
<evidence type="ECO:0000256" key="1">
    <source>
        <dbReference type="SAM" id="Phobius"/>
    </source>
</evidence>
<keyword evidence="1" id="KW-0472">Membrane</keyword>
<gene>
    <name evidence="2" type="ORF">Salat_0296500</name>
</gene>
<proteinExistence type="predicted"/>
<evidence type="ECO:0000313" key="2">
    <source>
        <dbReference type="EMBL" id="KAK4439616.1"/>
    </source>
</evidence>
<protein>
    <submittedName>
        <fullName evidence="2">Uncharacterized protein</fullName>
    </submittedName>
</protein>
<dbReference type="AlphaFoldDB" id="A0AAE1Z0A5"/>
<accession>A0AAE1Z0A5</accession>
<feature type="transmembrane region" description="Helical" evidence="1">
    <location>
        <begin position="182"/>
        <end position="204"/>
    </location>
</feature>
<name>A0AAE1Z0A5_9LAMI</name>